<dbReference type="PANTHER" id="PTHR10039:SF5">
    <property type="entry name" value="NACHT DOMAIN-CONTAINING PROTEIN"/>
    <property type="match status" value="1"/>
</dbReference>
<evidence type="ECO:0000259" key="2">
    <source>
        <dbReference type="Pfam" id="PF24883"/>
    </source>
</evidence>
<protein>
    <recommendedName>
        <fullName evidence="2">Nephrocystin 3-like N-terminal domain-containing protein</fullName>
    </recommendedName>
</protein>
<proteinExistence type="predicted"/>
<dbReference type="EMBL" id="JAUKUA010000002">
    <property type="protein sequence ID" value="KAK0724482.1"/>
    <property type="molecule type" value="Genomic_DNA"/>
</dbReference>
<name>A0AA40AYS0_9PEZI</name>
<dbReference type="PANTHER" id="PTHR10039">
    <property type="entry name" value="AMELOGENIN"/>
    <property type="match status" value="1"/>
</dbReference>
<evidence type="ECO:0000313" key="3">
    <source>
        <dbReference type="EMBL" id="KAK0724482.1"/>
    </source>
</evidence>
<comment type="caution">
    <text evidence="3">The sequence shown here is derived from an EMBL/GenBank/DDBJ whole genome shotgun (WGS) entry which is preliminary data.</text>
</comment>
<reference evidence="3" key="1">
    <citation type="submission" date="2023-06" db="EMBL/GenBank/DDBJ databases">
        <title>Genome-scale phylogeny and comparative genomics of the fungal order Sordariales.</title>
        <authorList>
            <consortium name="Lawrence Berkeley National Laboratory"/>
            <person name="Hensen N."/>
            <person name="Bonometti L."/>
            <person name="Westerberg I."/>
            <person name="Brannstrom I.O."/>
            <person name="Guillou S."/>
            <person name="Cros-Aarteil S."/>
            <person name="Calhoun S."/>
            <person name="Haridas S."/>
            <person name="Kuo A."/>
            <person name="Mondo S."/>
            <person name="Pangilinan J."/>
            <person name="Riley R."/>
            <person name="Labutti K."/>
            <person name="Andreopoulos B."/>
            <person name="Lipzen A."/>
            <person name="Chen C."/>
            <person name="Yanf M."/>
            <person name="Daum C."/>
            <person name="Ng V."/>
            <person name="Clum A."/>
            <person name="Steindorff A."/>
            <person name="Ohm R."/>
            <person name="Martin F."/>
            <person name="Silar P."/>
            <person name="Natvig D."/>
            <person name="Lalanne C."/>
            <person name="Gautier V."/>
            <person name="Ament-Velasquez S.L."/>
            <person name="Kruys A."/>
            <person name="Hutchinson M.I."/>
            <person name="Powell A.J."/>
            <person name="Barry K."/>
            <person name="Miller A.N."/>
            <person name="Grigoriev I.V."/>
            <person name="Debuchy R."/>
            <person name="Gladieux P."/>
            <person name="Thoren M.H."/>
            <person name="Johannesson H."/>
        </authorList>
    </citation>
    <scope>NUCLEOTIDE SEQUENCE</scope>
    <source>
        <strain evidence="3">SMH4607-1</strain>
    </source>
</reference>
<dbReference type="Pfam" id="PF24883">
    <property type="entry name" value="NPHP3_N"/>
    <property type="match status" value="1"/>
</dbReference>
<keyword evidence="4" id="KW-1185">Reference proteome</keyword>
<accession>A0AA40AYS0</accession>
<keyword evidence="1" id="KW-0677">Repeat</keyword>
<dbReference type="InterPro" id="IPR056884">
    <property type="entry name" value="NPHP3-like_N"/>
</dbReference>
<feature type="domain" description="Nephrocystin 3-like N-terminal" evidence="2">
    <location>
        <begin position="21"/>
        <end position="156"/>
    </location>
</feature>
<evidence type="ECO:0000313" key="4">
    <source>
        <dbReference type="Proteomes" id="UP001172102"/>
    </source>
</evidence>
<gene>
    <name evidence="3" type="ORF">B0H67DRAFT_657015</name>
</gene>
<evidence type="ECO:0000256" key="1">
    <source>
        <dbReference type="ARBA" id="ARBA00022737"/>
    </source>
</evidence>
<organism evidence="3 4">
    <name type="scientific">Lasiosphaeris hirsuta</name>
    <dbReference type="NCBI Taxonomy" id="260670"/>
    <lineage>
        <taxon>Eukaryota</taxon>
        <taxon>Fungi</taxon>
        <taxon>Dikarya</taxon>
        <taxon>Ascomycota</taxon>
        <taxon>Pezizomycotina</taxon>
        <taxon>Sordariomycetes</taxon>
        <taxon>Sordariomycetidae</taxon>
        <taxon>Sordariales</taxon>
        <taxon>Lasiosphaeriaceae</taxon>
        <taxon>Lasiosphaeris</taxon>
    </lineage>
</organism>
<sequence>MINIMMTLRLRVVAVNPDGVSVLTRYQQPEVAPPEKLMVVSFFNAREVLEKSTVGCYRSLVFQMFEKCPALLNTMDHLGRSGLRFIENHGCNIESLTQTLAAVISLVSKYQLVKILIDALDECEESEVREMVSFLDQLGETTLSSNVRLHVRFSSRHYPSIVPKKGIEVT</sequence>
<dbReference type="AlphaFoldDB" id="A0AA40AYS0"/>
<dbReference type="Proteomes" id="UP001172102">
    <property type="component" value="Unassembled WGS sequence"/>
</dbReference>